<reference evidence="1 2" key="1">
    <citation type="submission" date="2015-02" db="EMBL/GenBank/DDBJ databases">
        <title>Single-cell genomics of uncultivated deep-branching MTB reveals a conserved set of magnetosome genes.</title>
        <authorList>
            <person name="Kolinko S."/>
            <person name="Richter M."/>
            <person name="Glockner F.O."/>
            <person name="Brachmann A."/>
            <person name="Schuler D."/>
        </authorList>
    </citation>
    <scope>NUCLEOTIDE SEQUENCE [LARGE SCALE GENOMIC DNA]</scope>
    <source>
        <strain evidence="1">TM-1</strain>
    </source>
</reference>
<protein>
    <recommendedName>
        <fullName evidence="3">FG-GAP repeat-containing protein</fullName>
    </recommendedName>
</protein>
<name>A0A0F3GYJ2_9BACT</name>
<dbReference type="Proteomes" id="UP000033423">
    <property type="component" value="Unassembled WGS sequence"/>
</dbReference>
<accession>A0A0F3GYJ2</accession>
<comment type="caution">
    <text evidence="1">The sequence shown here is derived from an EMBL/GenBank/DDBJ whole genome shotgun (WGS) entry which is preliminary data.</text>
</comment>
<dbReference type="AlphaFoldDB" id="A0A0F3GYJ2"/>
<dbReference type="PANTHER" id="PTHR46580:SF2">
    <property type="entry name" value="MAM DOMAIN-CONTAINING PROTEIN"/>
    <property type="match status" value="1"/>
</dbReference>
<dbReference type="SUPFAM" id="SSF69318">
    <property type="entry name" value="Integrin alpha N-terminal domain"/>
    <property type="match status" value="1"/>
</dbReference>
<sequence length="237" mass="25996">MGNDGISLSDSNPPAIISTLDHSWEFKGYGSFYGNARKDCILWQNGNDGLLAIWRMDGTRISATASLPIVSADWQIIAVADFDGDSVDDILWQQVNTGQLAIWFMQDGEHIKSTSLVTYGGNEMIVDGSWQIRATYMFDSDAMADMLWQNTTTGQVVMWIMNGAAITTAAPVTHNGNPMHIDSSWLYRGLGYFNADNQADILWHNPDNGIVVIWNMDGASISSVAIPGVVGGEWLIQ</sequence>
<evidence type="ECO:0000313" key="2">
    <source>
        <dbReference type="Proteomes" id="UP000033423"/>
    </source>
</evidence>
<dbReference type="InterPro" id="IPR028994">
    <property type="entry name" value="Integrin_alpha_N"/>
</dbReference>
<proteinExistence type="predicted"/>
<dbReference type="PANTHER" id="PTHR46580">
    <property type="entry name" value="SENSOR KINASE-RELATED"/>
    <property type="match status" value="1"/>
</dbReference>
<gene>
    <name evidence="1" type="ORF">MBAV_000862</name>
</gene>
<evidence type="ECO:0000313" key="1">
    <source>
        <dbReference type="EMBL" id="KJU86945.1"/>
    </source>
</evidence>
<dbReference type="EMBL" id="LACI01000387">
    <property type="protein sequence ID" value="KJU86945.1"/>
    <property type="molecule type" value="Genomic_DNA"/>
</dbReference>
<keyword evidence="2" id="KW-1185">Reference proteome</keyword>
<evidence type="ECO:0008006" key="3">
    <source>
        <dbReference type="Google" id="ProtNLM"/>
    </source>
</evidence>
<organism evidence="1 2">
    <name type="scientific">Candidatus Magnetobacterium bavaricum</name>
    <dbReference type="NCBI Taxonomy" id="29290"/>
    <lineage>
        <taxon>Bacteria</taxon>
        <taxon>Pseudomonadati</taxon>
        <taxon>Nitrospirota</taxon>
        <taxon>Thermodesulfovibrionia</taxon>
        <taxon>Thermodesulfovibrionales</taxon>
        <taxon>Candidatus Magnetobacteriaceae</taxon>
        <taxon>Candidatus Magnetobacterium</taxon>
    </lineage>
</organism>